<accession>A0ABX6IHW6</accession>
<evidence type="ECO:0000313" key="1">
    <source>
        <dbReference type="EMBL" id="QHN35467.1"/>
    </source>
</evidence>
<dbReference type="RefSeq" id="WP_260839953.1">
    <property type="nucleotide sequence ID" value="NZ_CP045809.1"/>
</dbReference>
<gene>
    <name evidence="1" type="ORF">GII31_11815</name>
</gene>
<proteinExistence type="predicted"/>
<dbReference type="Proteomes" id="UP001059836">
    <property type="component" value="Chromosome"/>
</dbReference>
<dbReference type="Gene3D" id="3.90.1200.10">
    <property type="match status" value="1"/>
</dbReference>
<reference evidence="1" key="1">
    <citation type="journal article" date="2021" name="Nat. Microbiol.">
        <title>Cocultivation of an ultrasmall environmental parasitic bacterium with lytic ability against bacteria associated with wastewater foams.</title>
        <authorList>
            <person name="Batinovic S."/>
            <person name="Rose J.J.A."/>
            <person name="Ratcliffe J."/>
            <person name="Seviour R.J."/>
            <person name="Petrovski S."/>
        </authorList>
    </citation>
    <scope>NUCLEOTIDE SEQUENCE</scope>
    <source>
        <strain evidence="1">CON9</strain>
    </source>
</reference>
<evidence type="ECO:0008006" key="3">
    <source>
        <dbReference type="Google" id="ProtNLM"/>
    </source>
</evidence>
<protein>
    <recommendedName>
        <fullName evidence="3">Aminoglycoside phosphotransferase domain-containing protein</fullName>
    </recommendedName>
</protein>
<sequence>MTVLTEGRIISVLRAAEAVLSQRAGSAVVLEDPKDLGGSGRTTVVRVRVAQNPFSQARTLVIKALPIDEEPHAFHREIAAYKYATTLPTRSRPGPQIIASDTDARVLVLSDLGHGRSMPDLLGGRDVTEAMHAVSAWGQALGRMHAATFGGEGDFRALLRRGSGSAEDVHVLRDQAVRAFALFAGALEGLDVPVPARVTGMLANACELFTEGEHRAFSTSDVGPENILINGDGVQFMDYEWGGFRDAVLDVAYAQVTCSSALSSVDPAVREQFEEAMVDAWCAEVSGIWPSLSNRRVLARRLLAARLLWVWLSTVWMLPLDGVESTVADIVAAGISDTSSPLSSGNGNLHDLTLYTSDPRVLVNRWADLARAATRAEDTMLATMAVRLGAALTRDWLT</sequence>
<evidence type="ECO:0000313" key="2">
    <source>
        <dbReference type="Proteomes" id="UP001059836"/>
    </source>
</evidence>
<keyword evidence="2" id="KW-1185">Reference proteome</keyword>
<dbReference type="SUPFAM" id="SSF56112">
    <property type="entry name" value="Protein kinase-like (PK-like)"/>
    <property type="match status" value="1"/>
</dbReference>
<dbReference type="InterPro" id="IPR011009">
    <property type="entry name" value="Kinase-like_dom_sf"/>
</dbReference>
<name>A0ABX6IHW6_9ACTN</name>
<dbReference type="EMBL" id="CP045809">
    <property type="protein sequence ID" value="QHN35467.1"/>
    <property type="molecule type" value="Genomic_DNA"/>
</dbReference>
<organism evidence="1 2">
    <name type="scientific">Gordonia pseudamarae</name>
    <dbReference type="NCBI Taxonomy" id="2831662"/>
    <lineage>
        <taxon>Bacteria</taxon>
        <taxon>Bacillati</taxon>
        <taxon>Actinomycetota</taxon>
        <taxon>Actinomycetes</taxon>
        <taxon>Mycobacteriales</taxon>
        <taxon>Gordoniaceae</taxon>
        <taxon>Gordonia</taxon>
    </lineage>
</organism>